<protein>
    <recommendedName>
        <fullName evidence="3">Essential protein Yae1 N-terminal domain-containing protein</fullName>
    </recommendedName>
</protein>
<evidence type="ECO:0000256" key="1">
    <source>
        <dbReference type="ARBA" id="ARBA00038090"/>
    </source>
</evidence>
<dbReference type="OrthoDB" id="48036at2759"/>
<dbReference type="AlphaFoldDB" id="A0A2N3N5N7"/>
<dbReference type="PANTHER" id="PTHR28532">
    <property type="entry name" value="GEO13458P1"/>
    <property type="match status" value="1"/>
</dbReference>
<comment type="similarity">
    <text evidence="1">Belongs to the LTO1 family.</text>
</comment>
<feature type="region of interest" description="Disordered" evidence="2">
    <location>
        <begin position="67"/>
        <end position="109"/>
    </location>
</feature>
<evidence type="ECO:0000313" key="5">
    <source>
        <dbReference type="Proteomes" id="UP000233524"/>
    </source>
</evidence>
<dbReference type="InterPro" id="IPR019191">
    <property type="entry name" value="Essential_protein_Yae1_N"/>
</dbReference>
<accession>A0A2N3N5N7</accession>
<comment type="caution">
    <text evidence="4">The sequence shown here is derived from an EMBL/GenBank/DDBJ whole genome shotgun (WGS) entry which is preliminary data.</text>
</comment>
<keyword evidence="5" id="KW-1185">Reference proteome</keyword>
<feature type="domain" description="Essential protein Yae1 N-terminal" evidence="3">
    <location>
        <begin position="20"/>
        <end position="57"/>
    </location>
</feature>
<evidence type="ECO:0000256" key="2">
    <source>
        <dbReference type="SAM" id="MobiDB-lite"/>
    </source>
</evidence>
<dbReference type="Pfam" id="PF09811">
    <property type="entry name" value="Yae1_N"/>
    <property type="match status" value="1"/>
</dbReference>
<organism evidence="4 5">
    <name type="scientific">Lomentospora prolificans</name>
    <dbReference type="NCBI Taxonomy" id="41688"/>
    <lineage>
        <taxon>Eukaryota</taxon>
        <taxon>Fungi</taxon>
        <taxon>Dikarya</taxon>
        <taxon>Ascomycota</taxon>
        <taxon>Pezizomycotina</taxon>
        <taxon>Sordariomycetes</taxon>
        <taxon>Hypocreomycetidae</taxon>
        <taxon>Microascales</taxon>
        <taxon>Microascaceae</taxon>
        <taxon>Lomentospora</taxon>
    </lineage>
</organism>
<feature type="compositionally biased region" description="Polar residues" evidence="2">
    <location>
        <begin position="67"/>
        <end position="84"/>
    </location>
</feature>
<proteinExistence type="inferred from homology"/>
<reference evidence="4 5" key="1">
    <citation type="journal article" date="2017" name="G3 (Bethesda)">
        <title>First Draft Genome Sequence of the Pathogenic Fungus Lomentospora prolificans (Formerly Scedosporium prolificans).</title>
        <authorList>
            <person name="Luo R."/>
            <person name="Zimin A."/>
            <person name="Workman R."/>
            <person name="Fan Y."/>
            <person name="Pertea G."/>
            <person name="Grossman N."/>
            <person name="Wear M.P."/>
            <person name="Jia B."/>
            <person name="Miller H."/>
            <person name="Casadevall A."/>
            <person name="Timp W."/>
            <person name="Zhang S.X."/>
            <person name="Salzberg S.L."/>
        </authorList>
    </citation>
    <scope>NUCLEOTIDE SEQUENCE [LARGE SCALE GENOMIC DNA]</scope>
    <source>
        <strain evidence="4 5">JHH-5317</strain>
    </source>
</reference>
<dbReference type="PANTHER" id="PTHR28532:SF1">
    <property type="entry name" value="ORAL CANCER OVEREXPRESSED 1"/>
    <property type="match status" value="1"/>
</dbReference>
<dbReference type="InterPro" id="IPR052436">
    <property type="entry name" value="LTO1_adapter"/>
</dbReference>
<evidence type="ECO:0000313" key="4">
    <source>
        <dbReference type="EMBL" id="PKS07749.1"/>
    </source>
</evidence>
<evidence type="ECO:0000259" key="3">
    <source>
        <dbReference type="Pfam" id="PF09811"/>
    </source>
</evidence>
<sequence length="168" mass="18237">MSEDLFDGALTLEDDLYTRGYNQGYEDGKRAGKIEGRSFGMSKGFEKFSESGRLYSRAVVWANRLPSSATGSDRTNLTSASGDSEAQEAVAESISGEKPSLMLPPLPDNARLTKNVESVHALMEPGTLSTENSDEAVQDFDERLRKAQGKVRVIERAIGAKTLKDGEA</sequence>
<gene>
    <name evidence="4" type="ORF">jhhlp_006357</name>
</gene>
<name>A0A2N3N5N7_9PEZI</name>
<dbReference type="STRING" id="41688.A0A2N3N5N7"/>
<dbReference type="EMBL" id="NLAX01000701">
    <property type="protein sequence ID" value="PKS07749.1"/>
    <property type="molecule type" value="Genomic_DNA"/>
</dbReference>
<dbReference type="InParanoid" id="A0A2N3N5N7"/>
<dbReference type="Proteomes" id="UP000233524">
    <property type="component" value="Unassembled WGS sequence"/>
</dbReference>
<dbReference type="VEuPathDB" id="FungiDB:jhhlp_006357"/>